<feature type="region of interest" description="Disordered" evidence="7">
    <location>
        <begin position="452"/>
        <end position="509"/>
    </location>
</feature>
<dbReference type="InterPro" id="IPR021846">
    <property type="entry name" value="NFACT-C"/>
</dbReference>
<evidence type="ECO:0000256" key="1">
    <source>
        <dbReference type="ARBA" id="ARBA00004496"/>
    </source>
</evidence>
<dbReference type="InterPro" id="IPR051608">
    <property type="entry name" value="RQC_Subunit_NEMF"/>
</dbReference>
<protein>
    <recommendedName>
        <fullName evidence="5">Ribosome quality control complex subunit 2</fullName>
    </recommendedName>
</protein>
<evidence type="ECO:0000256" key="3">
    <source>
        <dbReference type="ARBA" id="ARBA00022490"/>
    </source>
</evidence>
<feature type="compositionally biased region" description="Basic and acidic residues" evidence="7">
    <location>
        <begin position="848"/>
        <end position="861"/>
    </location>
</feature>
<dbReference type="GO" id="GO:0005737">
    <property type="term" value="C:cytoplasm"/>
    <property type="evidence" value="ECO:0007669"/>
    <property type="project" value="UniProtKB-SubCell"/>
</dbReference>
<evidence type="ECO:0000259" key="9">
    <source>
        <dbReference type="Pfam" id="PF11923"/>
    </source>
</evidence>
<sequence>MKQRISALDLQLLAGELQNKLESHRLNNIYNIADSNRQFLLKFNKPESKFSVVVDCGLRIHLTNYDRPTPPGPSSFVIKLRKHLKSKRLTALRQVHDDRILVFKFADGLNYLVLEFFSAGNVILLDENKKILALQRIVQEHENKVGEKYTMFDDTIFGDSDNANSGIKPPLYTSDIVKEWFQSAQEKFDLDSNVFNETTDKRMGPKKKVKVMAIHRLLLSKEPHLSSDLLSKNLQLQGCNPSTSCLEFVGQVDKIVDLLNATEREYQSLLSESEGSGYILAKRNNNYNSERDNPDLEFVYETFHPFKPFVDPKKLKDTKIVRVDGGYNKVLDTFFSTIESSKYALRIQQQEQQANKKLEAARLDNQRKIQALADAQSFNEQKGRAIIAHADLVEQTKSAVQDYVDQQMDWSTIEKLIQVEQKRGNMIARLIELPLDLMENKITISLPELKEEIDEKETGSESGSSIGSDISAEEDSDSGESSNSDLSDFETEETVASMPTRNRSATKREDKNLKVTIDLGLSAYANASHYFNIKKCNAEKQKKVEKNVEKAFKNIEEKVEKQLKQKLKESHSVLKEVRPPYFFEKYYWFISSEGFLVLMGRSDLETDQIYAEYVEDDDIYLCNTFGTQVWIKNPERTEVPPNTLMQASILCMSASEAWSKKISSSPWWCFAKNVTKFDQIDNSVLPPGRFRLKNEIAKNDMPPAQLVMGFAFLWKIKTEENENEELDDVDASAEEEFEEETPTVIEIKVPESENSNKFDESSGTTEYPNDNLAEAEKGVSYVEEPEVEDQANNSVPVAASLSQNMNKKVRGKKGKLKKIRRKYGDQDEEERQLRLEMLGTLKGVKKQQQKEQEELERQQKRDFRKAKLKQQKDAQALKFMKNEKVKVNYRKFRSELKPTLDRDDDIIDIVPVCAPWPALLKYKYKVKIQPGNAKKTKSMHEILHYFTARPVDASVTDKEMDWPAEHEVIKQLKEQDLILTLSMDKLKIMLPGSVSKKDASKKGKARNKKK</sequence>
<name>A0A8J2X9L3_ZYGB2</name>
<dbReference type="Pfam" id="PF05670">
    <property type="entry name" value="NFACT-R_1"/>
    <property type="match status" value="1"/>
</dbReference>
<dbReference type="GO" id="GO:0072344">
    <property type="term" value="P:rescue of stalled ribosome"/>
    <property type="evidence" value="ECO:0007669"/>
    <property type="project" value="TreeGrafter"/>
</dbReference>
<dbReference type="OrthoDB" id="207084at2759"/>
<dbReference type="Pfam" id="PF11923">
    <property type="entry name" value="NFACT-C"/>
    <property type="match status" value="1"/>
</dbReference>
<evidence type="ECO:0000256" key="7">
    <source>
        <dbReference type="SAM" id="MobiDB-lite"/>
    </source>
</evidence>
<dbReference type="GO" id="GO:1990112">
    <property type="term" value="C:RQC complex"/>
    <property type="evidence" value="ECO:0007669"/>
    <property type="project" value="TreeGrafter"/>
</dbReference>
<dbReference type="PANTHER" id="PTHR15239:SF6">
    <property type="entry name" value="RIBOSOME QUALITY CONTROL COMPLEX SUBUNIT NEMF"/>
    <property type="match status" value="1"/>
</dbReference>
<evidence type="ECO:0000313" key="10">
    <source>
        <dbReference type="EMBL" id="CDF90916.1"/>
    </source>
</evidence>
<dbReference type="Pfam" id="PF05833">
    <property type="entry name" value="NFACT_N"/>
    <property type="match status" value="1"/>
</dbReference>
<dbReference type="PANTHER" id="PTHR15239">
    <property type="entry name" value="NUCLEAR EXPORT MEDIATOR FACTOR NEMF"/>
    <property type="match status" value="1"/>
</dbReference>
<accession>A0A8J2X9L3</accession>
<reference evidence="11" key="1">
    <citation type="journal article" date="2013" name="Genome Announc.">
        <title>Genome sequence of the food spoilage yeast Zygosaccharomyces bailii CLIB 213(T).</title>
        <authorList>
            <person name="Galeote V."/>
            <person name="Bigey F."/>
            <person name="Devillers H."/>
            <person name="Neuveglise C."/>
            <person name="Dequin S."/>
        </authorList>
    </citation>
    <scope>NUCLEOTIDE SEQUENCE [LARGE SCALE GENOMIC DNA]</scope>
    <source>
        <strain evidence="11">CLIB 213 / ATCC 58445 / CBS 680 / CCRC 21525 / NBRC 1098 / NCYC 1416 / NRRL Y-2227</strain>
    </source>
</reference>
<dbReference type="EMBL" id="HG316462">
    <property type="protein sequence ID" value="CDF90916.1"/>
    <property type="molecule type" value="Genomic_DNA"/>
</dbReference>
<feature type="region of interest" description="Disordered" evidence="7">
    <location>
        <begin position="844"/>
        <end position="867"/>
    </location>
</feature>
<dbReference type="Proteomes" id="UP000019375">
    <property type="component" value="Unassembled WGS sequence"/>
</dbReference>
<feature type="region of interest" description="Disordered" evidence="7">
    <location>
        <begin position="807"/>
        <end position="829"/>
    </location>
</feature>
<evidence type="ECO:0000256" key="6">
    <source>
        <dbReference type="SAM" id="Coils"/>
    </source>
</evidence>
<feature type="compositionally biased region" description="Basic residues" evidence="7">
    <location>
        <begin position="807"/>
        <end position="821"/>
    </location>
</feature>
<evidence type="ECO:0000313" key="11">
    <source>
        <dbReference type="Proteomes" id="UP000019375"/>
    </source>
</evidence>
<evidence type="ECO:0000259" key="8">
    <source>
        <dbReference type="Pfam" id="PF05670"/>
    </source>
</evidence>
<feature type="coiled-coil region" evidence="6">
    <location>
        <begin position="538"/>
        <end position="565"/>
    </location>
</feature>
<comment type="subcellular location">
    <subcellularLocation>
        <location evidence="1">Cytoplasm</location>
    </subcellularLocation>
</comment>
<feature type="compositionally biased region" description="Low complexity" evidence="7">
    <location>
        <begin position="460"/>
        <end position="470"/>
    </location>
</feature>
<keyword evidence="11" id="KW-1185">Reference proteome</keyword>
<dbReference type="FunFam" id="2.30.310.10:FF:000003">
    <property type="entry name" value="Zinc knuckle domain containing protein"/>
    <property type="match status" value="1"/>
</dbReference>
<keyword evidence="4 6" id="KW-0175">Coiled coil</keyword>
<keyword evidence="3" id="KW-0963">Cytoplasm</keyword>
<feature type="compositionally biased region" description="Basic and acidic residues" evidence="7">
    <location>
        <begin position="749"/>
        <end position="760"/>
    </location>
</feature>
<comment type="similarity">
    <text evidence="2">Belongs to the NEMF family.</text>
</comment>
<proteinExistence type="inferred from homology"/>
<evidence type="ECO:0000256" key="4">
    <source>
        <dbReference type="ARBA" id="ARBA00023054"/>
    </source>
</evidence>
<dbReference type="Gene3D" id="2.30.310.10">
    <property type="entry name" value="ibrinogen binding protein from staphylococcus aureus domain"/>
    <property type="match status" value="1"/>
</dbReference>
<dbReference type="InterPro" id="IPR008532">
    <property type="entry name" value="NFACT_RNA-bd"/>
</dbReference>
<feature type="domain" description="NFACT protein C-terminal" evidence="9">
    <location>
        <begin position="888"/>
        <end position="989"/>
    </location>
</feature>
<feature type="domain" description="NFACT RNA-binding" evidence="8">
    <location>
        <begin position="585"/>
        <end position="694"/>
    </location>
</feature>
<dbReference type="AlphaFoldDB" id="A0A8J2X9L3"/>
<organism evidence="10 11">
    <name type="scientific">Zygosaccharomyces bailii (strain CLIB 213 / ATCC 58445 / CBS 680 / BCRC 21525 / NBRC 1098 / NCYC 1416 / NRRL Y-2227)</name>
    <dbReference type="NCBI Taxonomy" id="1333698"/>
    <lineage>
        <taxon>Eukaryota</taxon>
        <taxon>Fungi</taxon>
        <taxon>Dikarya</taxon>
        <taxon>Ascomycota</taxon>
        <taxon>Saccharomycotina</taxon>
        <taxon>Saccharomycetes</taxon>
        <taxon>Saccharomycetales</taxon>
        <taxon>Saccharomycetaceae</taxon>
        <taxon>Zygosaccharomyces</taxon>
    </lineage>
</organism>
<evidence type="ECO:0000256" key="2">
    <source>
        <dbReference type="ARBA" id="ARBA00008318"/>
    </source>
</evidence>
<evidence type="ECO:0000256" key="5">
    <source>
        <dbReference type="ARBA" id="ARBA00070414"/>
    </source>
</evidence>
<feature type="region of interest" description="Disordered" evidence="7">
    <location>
        <begin position="749"/>
        <end position="771"/>
    </location>
</feature>
<dbReference type="GO" id="GO:0000049">
    <property type="term" value="F:tRNA binding"/>
    <property type="evidence" value="ECO:0007669"/>
    <property type="project" value="TreeGrafter"/>
</dbReference>
<gene>
    <name evidence="10" type="ORF">BN860_00628g</name>
</gene>
<dbReference type="GO" id="GO:1990116">
    <property type="term" value="P:ribosome-associated ubiquitin-dependent protein catabolic process"/>
    <property type="evidence" value="ECO:0007669"/>
    <property type="project" value="TreeGrafter"/>
</dbReference>
<dbReference type="GO" id="GO:0043023">
    <property type="term" value="F:ribosomal large subunit binding"/>
    <property type="evidence" value="ECO:0007669"/>
    <property type="project" value="TreeGrafter"/>
</dbReference>